<keyword evidence="1" id="KW-0732">Signal</keyword>
<proteinExistence type="predicted"/>
<dbReference type="Proteomes" id="UP000186795">
    <property type="component" value="Unassembled WGS sequence"/>
</dbReference>
<dbReference type="OrthoDB" id="9805070at2"/>
<evidence type="ECO:0000259" key="2">
    <source>
        <dbReference type="Pfam" id="PF01551"/>
    </source>
</evidence>
<sequence>MKTMIKRWLQWSTLHRKGAASVEFVTILPLALLLALAVWQLALVGAAIMDTHSAVRDAVKIASMTGDSKFAEKEGKKSFGDSSAYDLKSLKVKIKGEDVRASAETKIPVLFMKSTPFSYTSSSEAPVLAPPPDDQFSAFGGLGGGPLPTGGGSLANPVAVAPGCGITCYSGHTGQDFPGAVGTPIVAAEAGTVTVRHLGNRSYGTYIIIDHGGGMQTLYAHMFPHQPLVKTGDRVKRGQPIGAIGNNGNSSGPHLHFEVKIGGRPVDPIPFLAY</sequence>
<name>A0A1N7MW50_9BACL</name>
<dbReference type="PANTHER" id="PTHR21666:SF289">
    <property type="entry name" value="L-ALA--D-GLU ENDOPEPTIDASE"/>
    <property type="match status" value="1"/>
</dbReference>
<dbReference type="RefSeq" id="WP_076525300.1">
    <property type="nucleotide sequence ID" value="NZ_CP048103.1"/>
</dbReference>
<dbReference type="GO" id="GO:0004222">
    <property type="term" value="F:metalloendopeptidase activity"/>
    <property type="evidence" value="ECO:0007669"/>
    <property type="project" value="TreeGrafter"/>
</dbReference>
<accession>A0A1N7MW50</accession>
<dbReference type="EMBL" id="FTOD01000007">
    <property type="protein sequence ID" value="SIS90316.1"/>
    <property type="molecule type" value="Genomic_DNA"/>
</dbReference>
<reference evidence="5" key="1">
    <citation type="submission" date="2017-01" db="EMBL/GenBank/DDBJ databases">
        <authorList>
            <person name="Varghese N."/>
            <person name="Submissions S."/>
        </authorList>
    </citation>
    <scope>NUCLEOTIDE SEQUENCE [LARGE SCALE GENOMIC DNA]</scope>
    <source>
        <strain evidence="5">DSM 45196</strain>
    </source>
</reference>
<keyword evidence="5" id="KW-1185">Reference proteome</keyword>
<dbReference type="Gene3D" id="2.70.70.10">
    <property type="entry name" value="Glucose Permease (Domain IIA)"/>
    <property type="match status" value="1"/>
</dbReference>
<feature type="domain" description="TadE-like" evidence="3">
    <location>
        <begin position="18"/>
        <end position="59"/>
    </location>
</feature>
<dbReference type="SUPFAM" id="SSF51261">
    <property type="entry name" value="Duplicated hybrid motif"/>
    <property type="match status" value="1"/>
</dbReference>
<feature type="domain" description="M23ase beta-sheet core" evidence="2">
    <location>
        <begin position="171"/>
        <end position="268"/>
    </location>
</feature>
<dbReference type="InterPro" id="IPR050570">
    <property type="entry name" value="Cell_wall_metabolism_enzyme"/>
</dbReference>
<dbReference type="CDD" id="cd12797">
    <property type="entry name" value="M23_peptidase"/>
    <property type="match status" value="1"/>
</dbReference>
<organism evidence="4 5">
    <name type="scientific">Kroppenstedtia eburnea</name>
    <dbReference type="NCBI Taxonomy" id="714067"/>
    <lineage>
        <taxon>Bacteria</taxon>
        <taxon>Bacillati</taxon>
        <taxon>Bacillota</taxon>
        <taxon>Bacilli</taxon>
        <taxon>Bacillales</taxon>
        <taxon>Thermoactinomycetaceae</taxon>
        <taxon>Kroppenstedtia</taxon>
    </lineage>
</organism>
<dbReference type="Pfam" id="PF07811">
    <property type="entry name" value="TadE"/>
    <property type="match status" value="1"/>
</dbReference>
<dbReference type="PANTHER" id="PTHR21666">
    <property type="entry name" value="PEPTIDASE-RELATED"/>
    <property type="match status" value="1"/>
</dbReference>
<dbReference type="InterPro" id="IPR016047">
    <property type="entry name" value="M23ase_b-sheet_dom"/>
</dbReference>
<dbReference type="Pfam" id="PF01551">
    <property type="entry name" value="Peptidase_M23"/>
    <property type="match status" value="1"/>
</dbReference>
<evidence type="ECO:0000256" key="1">
    <source>
        <dbReference type="ARBA" id="ARBA00022729"/>
    </source>
</evidence>
<dbReference type="AlphaFoldDB" id="A0A1N7MW50"/>
<evidence type="ECO:0000259" key="3">
    <source>
        <dbReference type="Pfam" id="PF07811"/>
    </source>
</evidence>
<dbReference type="InterPro" id="IPR011055">
    <property type="entry name" value="Dup_hybrid_motif"/>
</dbReference>
<gene>
    <name evidence="4" type="ORF">SAMN05421790_10790</name>
</gene>
<dbReference type="InterPro" id="IPR012495">
    <property type="entry name" value="TadE-like_dom"/>
</dbReference>
<evidence type="ECO:0000313" key="5">
    <source>
        <dbReference type="Proteomes" id="UP000186795"/>
    </source>
</evidence>
<keyword evidence="4" id="KW-0378">Hydrolase</keyword>
<evidence type="ECO:0000313" key="4">
    <source>
        <dbReference type="EMBL" id="SIS90316.1"/>
    </source>
</evidence>
<protein>
    <submittedName>
        <fullName evidence="4">Murein DD-endopeptidase MepM and murein hydrolase activator NlpD, contain LysM domain</fullName>
    </submittedName>
</protein>